<dbReference type="EMBL" id="JAJVDC020000288">
    <property type="protein sequence ID" value="KAL1615950.1"/>
    <property type="molecule type" value="Genomic_DNA"/>
</dbReference>
<name>A0ABR3SC34_9PEZI</name>
<protein>
    <recommendedName>
        <fullName evidence="4">RPEL repeat protein</fullName>
    </recommendedName>
</protein>
<evidence type="ECO:0008006" key="4">
    <source>
        <dbReference type="Google" id="ProtNLM"/>
    </source>
</evidence>
<evidence type="ECO:0000313" key="2">
    <source>
        <dbReference type="EMBL" id="KAL1615950.1"/>
    </source>
</evidence>
<keyword evidence="3" id="KW-1185">Reference proteome</keyword>
<gene>
    <name evidence="2" type="ORF">SLS56_011621</name>
</gene>
<sequence length="116" mass="12863">MSSNVGSKNIYEDGDQKNAPADQVNDAERFKEGKPNSHLALDSKDSRTIANKLAREEQREEQSGPQDIEAIQYEQDATLPAKSHGNKPSRGAVIDQQLREEDEQALKDKGSWGPTQ</sequence>
<comment type="caution">
    <text evidence="2">The sequence shown here is derived from an EMBL/GenBank/DDBJ whole genome shotgun (WGS) entry which is preliminary data.</text>
</comment>
<feature type="region of interest" description="Disordered" evidence="1">
    <location>
        <begin position="1"/>
        <end position="116"/>
    </location>
</feature>
<dbReference type="PANTHER" id="PTHR39475:SF1">
    <property type="entry name" value="CONIDIATION-SPECIFIC PROTEIN 6"/>
    <property type="match status" value="1"/>
</dbReference>
<evidence type="ECO:0000313" key="3">
    <source>
        <dbReference type="Proteomes" id="UP001521116"/>
    </source>
</evidence>
<reference evidence="2 3" key="1">
    <citation type="submission" date="2024-02" db="EMBL/GenBank/DDBJ databases">
        <title>De novo assembly and annotation of 12 fungi associated with fruit tree decline syndrome in Ontario, Canada.</title>
        <authorList>
            <person name="Sulman M."/>
            <person name="Ellouze W."/>
            <person name="Ilyukhin E."/>
        </authorList>
    </citation>
    <scope>NUCLEOTIDE SEQUENCE [LARGE SCALE GENOMIC DNA]</scope>
    <source>
        <strain evidence="2 3">M1-105</strain>
    </source>
</reference>
<dbReference type="PANTHER" id="PTHR39475">
    <property type="entry name" value="CONIDIATION-SPECIFIC PROTEIN 6"/>
    <property type="match status" value="1"/>
</dbReference>
<evidence type="ECO:0000256" key="1">
    <source>
        <dbReference type="SAM" id="MobiDB-lite"/>
    </source>
</evidence>
<dbReference type="Proteomes" id="UP001521116">
    <property type="component" value="Unassembled WGS sequence"/>
</dbReference>
<organism evidence="2 3">
    <name type="scientific">Neofusicoccum ribis</name>
    <dbReference type="NCBI Taxonomy" id="45134"/>
    <lineage>
        <taxon>Eukaryota</taxon>
        <taxon>Fungi</taxon>
        <taxon>Dikarya</taxon>
        <taxon>Ascomycota</taxon>
        <taxon>Pezizomycotina</taxon>
        <taxon>Dothideomycetes</taxon>
        <taxon>Dothideomycetes incertae sedis</taxon>
        <taxon>Botryosphaeriales</taxon>
        <taxon>Botryosphaeriaceae</taxon>
        <taxon>Neofusicoccum</taxon>
    </lineage>
</organism>
<proteinExistence type="predicted"/>
<feature type="compositionally biased region" description="Basic and acidic residues" evidence="1">
    <location>
        <begin position="26"/>
        <end position="62"/>
    </location>
</feature>
<accession>A0ABR3SC34</accession>